<evidence type="ECO:0000313" key="2">
    <source>
        <dbReference type="EMBL" id="TQE11495.1"/>
    </source>
</evidence>
<reference evidence="2 3" key="1">
    <citation type="journal article" date="2019" name="G3 (Bethesda)">
        <title>Sequencing of a Wild Apple (Malus baccata) Genome Unravels the Differences Between Cultivated and Wild Apple Species Regarding Disease Resistance and Cold Tolerance.</title>
        <authorList>
            <person name="Chen X."/>
        </authorList>
    </citation>
    <scope>NUCLEOTIDE SEQUENCE [LARGE SCALE GENOMIC DNA]</scope>
    <source>
        <strain evidence="3">cv. Shandingzi</strain>
        <tissue evidence="2">Leaves</tissue>
    </source>
</reference>
<evidence type="ECO:0000313" key="3">
    <source>
        <dbReference type="Proteomes" id="UP000315295"/>
    </source>
</evidence>
<accession>A0A540NKF1</accession>
<proteinExistence type="predicted"/>
<organism evidence="2 3">
    <name type="scientific">Malus baccata</name>
    <name type="common">Siberian crab apple</name>
    <name type="synonym">Pyrus baccata</name>
    <dbReference type="NCBI Taxonomy" id="106549"/>
    <lineage>
        <taxon>Eukaryota</taxon>
        <taxon>Viridiplantae</taxon>
        <taxon>Streptophyta</taxon>
        <taxon>Embryophyta</taxon>
        <taxon>Tracheophyta</taxon>
        <taxon>Spermatophyta</taxon>
        <taxon>Magnoliopsida</taxon>
        <taxon>eudicotyledons</taxon>
        <taxon>Gunneridae</taxon>
        <taxon>Pentapetalae</taxon>
        <taxon>rosids</taxon>
        <taxon>fabids</taxon>
        <taxon>Rosales</taxon>
        <taxon>Rosaceae</taxon>
        <taxon>Amygdaloideae</taxon>
        <taxon>Maleae</taxon>
        <taxon>Malus</taxon>
    </lineage>
</organism>
<evidence type="ECO:0000256" key="1">
    <source>
        <dbReference type="SAM" id="MobiDB-lite"/>
    </source>
</evidence>
<comment type="caution">
    <text evidence="2">The sequence shown here is derived from an EMBL/GenBank/DDBJ whole genome shotgun (WGS) entry which is preliminary data.</text>
</comment>
<feature type="compositionally biased region" description="Basic and acidic residues" evidence="1">
    <location>
        <begin position="1"/>
        <end position="16"/>
    </location>
</feature>
<keyword evidence="3" id="KW-1185">Reference proteome</keyword>
<dbReference type="Proteomes" id="UP000315295">
    <property type="component" value="Unassembled WGS sequence"/>
</dbReference>
<feature type="region of interest" description="Disordered" evidence="1">
    <location>
        <begin position="1"/>
        <end position="39"/>
    </location>
</feature>
<sequence length="75" mass="8847">MRNRSGLEDQPNRSDDVAEDLDSTPRQPPPSECQNQQDLVRAEMDYHFLSNFGWNQLDKAIVDYIDQVWSSQYRE</sequence>
<dbReference type="AlphaFoldDB" id="A0A540NKF1"/>
<protein>
    <submittedName>
        <fullName evidence="2">Uncharacterized protein</fullName>
    </submittedName>
</protein>
<dbReference type="EMBL" id="VIEB01000029">
    <property type="protein sequence ID" value="TQE11495.1"/>
    <property type="molecule type" value="Genomic_DNA"/>
</dbReference>
<gene>
    <name evidence="2" type="ORF">C1H46_002870</name>
</gene>
<name>A0A540NKF1_MALBA</name>